<evidence type="ECO:0000259" key="3">
    <source>
        <dbReference type="PROSITE" id="PS51746"/>
    </source>
</evidence>
<reference evidence="6" key="2">
    <citation type="submission" date="2012-11" db="EMBL/GenBank/DDBJ databases">
        <authorList>
            <person name="Kuo A."/>
            <person name="Curtis B.A."/>
            <person name="Tanifuji G."/>
            <person name="Burki F."/>
            <person name="Gruber A."/>
            <person name="Irimia M."/>
            <person name="Maruyama S."/>
            <person name="Arias M.C."/>
            <person name="Ball S.G."/>
            <person name="Gile G.H."/>
            <person name="Hirakawa Y."/>
            <person name="Hopkins J.F."/>
            <person name="Rensing S.A."/>
            <person name="Schmutz J."/>
            <person name="Symeonidi A."/>
            <person name="Elias M."/>
            <person name="Eveleigh R.J."/>
            <person name="Herman E.K."/>
            <person name="Klute M.J."/>
            <person name="Nakayama T."/>
            <person name="Obornik M."/>
            <person name="Reyes-Prieto A."/>
            <person name="Armbrust E.V."/>
            <person name="Aves S.J."/>
            <person name="Beiko R.G."/>
            <person name="Coutinho P."/>
            <person name="Dacks J.B."/>
            <person name="Durnford D.G."/>
            <person name="Fast N.M."/>
            <person name="Green B.R."/>
            <person name="Grisdale C."/>
            <person name="Hempe F."/>
            <person name="Henrissat B."/>
            <person name="Hoppner M.P."/>
            <person name="Ishida K.-I."/>
            <person name="Kim E."/>
            <person name="Koreny L."/>
            <person name="Kroth P.G."/>
            <person name="Liu Y."/>
            <person name="Malik S.-B."/>
            <person name="Maier U.G."/>
            <person name="McRose D."/>
            <person name="Mock T."/>
            <person name="Neilson J.A."/>
            <person name="Onodera N.T."/>
            <person name="Poole A.M."/>
            <person name="Pritham E.J."/>
            <person name="Richards T.A."/>
            <person name="Rocap G."/>
            <person name="Roy S.W."/>
            <person name="Sarai C."/>
            <person name="Schaack S."/>
            <person name="Shirato S."/>
            <person name="Slamovits C.H."/>
            <person name="Spencer D.F."/>
            <person name="Suzuki S."/>
            <person name="Worden A.Z."/>
            <person name="Zauner S."/>
            <person name="Barry K."/>
            <person name="Bell C."/>
            <person name="Bharti A.K."/>
            <person name="Crow J.A."/>
            <person name="Grimwood J."/>
            <person name="Kramer R."/>
            <person name="Lindquist E."/>
            <person name="Lucas S."/>
            <person name="Salamov A."/>
            <person name="McFadden G.I."/>
            <person name="Lane C.E."/>
            <person name="Keeling P.J."/>
            <person name="Gray M.W."/>
            <person name="Grigoriev I.V."/>
            <person name="Archibald J.M."/>
        </authorList>
    </citation>
    <scope>NUCLEOTIDE SEQUENCE</scope>
    <source>
        <strain evidence="6">CCMP2712</strain>
    </source>
</reference>
<dbReference type="CDD" id="cd00143">
    <property type="entry name" value="PP2Cc"/>
    <property type="match status" value="1"/>
</dbReference>
<dbReference type="RefSeq" id="XP_005834790.1">
    <property type="nucleotide sequence ID" value="XM_005834733.1"/>
</dbReference>
<accession>L1JIA7</accession>
<dbReference type="GeneID" id="17304594"/>
<dbReference type="HOGENOM" id="CLU_656314_0_0_1"/>
<dbReference type="SUPFAM" id="SSF81606">
    <property type="entry name" value="PP2C-like"/>
    <property type="match status" value="1"/>
</dbReference>
<keyword evidence="6" id="KW-1185">Reference proteome</keyword>
<feature type="compositionally biased region" description="Pro residues" evidence="1">
    <location>
        <begin position="35"/>
        <end position="53"/>
    </location>
</feature>
<dbReference type="SMART" id="SM00332">
    <property type="entry name" value="PP2Cc"/>
    <property type="match status" value="1"/>
</dbReference>
<dbReference type="PaxDb" id="55529-EKX47810"/>
<evidence type="ECO:0000256" key="2">
    <source>
        <dbReference type="SAM" id="Phobius"/>
    </source>
</evidence>
<sequence>MEEENEYDKLLSELDDIESSPIRPWKTINNTPKHQAPPAPSAPSAPSAPPAPAVPSVLLKAPAPPKREASWDQSDVGDEIEDLLGELDHIAANKVQQACASAPAPATNLPFRCKLVCMGAAEEQGLRPQMEDKHVLVPDFYPKSIEEKLSGARAFCAVFDGHSGSQISDYAAGRMPALLALEAWYRSPLTPDTQVHQVTASLELLTLRTGSEEVFDKRVRETRFRDHVVNDGRKSERRHVSLSLLWLLILLVAGSTANVALLLGDVLHVANLGDSRAVLCRNGFAQALSEDHKPDLPSEKARIESLDGRVEWRGCWRVIGGSGIAAFRGLAVSRALGDVPWKVPVSYVEGTPDVTSTKLTADDEFLIIGCDGVWDVLNNQEAVDLARPCRRRRVMINEQALERGSKDNVTVAVMIFFQC</sequence>
<feature type="domain" description="PPM-type phosphatase" evidence="3">
    <location>
        <begin position="117"/>
        <end position="416"/>
    </location>
</feature>
<feature type="region of interest" description="Disordered" evidence="1">
    <location>
        <begin position="1"/>
        <end position="75"/>
    </location>
</feature>
<reference evidence="5" key="3">
    <citation type="submission" date="2015-06" db="UniProtKB">
        <authorList>
            <consortium name="EnsemblProtists"/>
        </authorList>
    </citation>
    <scope>IDENTIFICATION</scope>
</reference>
<dbReference type="PANTHER" id="PTHR47992">
    <property type="entry name" value="PROTEIN PHOSPHATASE"/>
    <property type="match status" value="1"/>
</dbReference>
<dbReference type="Gene3D" id="3.60.40.10">
    <property type="entry name" value="PPM-type phosphatase domain"/>
    <property type="match status" value="1"/>
</dbReference>
<dbReference type="STRING" id="905079.L1JIA7"/>
<dbReference type="OrthoDB" id="10264738at2759"/>
<evidence type="ECO:0000256" key="1">
    <source>
        <dbReference type="SAM" id="MobiDB-lite"/>
    </source>
</evidence>
<dbReference type="AlphaFoldDB" id="L1JIA7"/>
<keyword evidence="2" id="KW-1133">Transmembrane helix</keyword>
<dbReference type="InterPro" id="IPR036457">
    <property type="entry name" value="PPM-type-like_dom_sf"/>
</dbReference>
<dbReference type="EMBL" id="JH992988">
    <property type="protein sequence ID" value="EKX47810.1"/>
    <property type="molecule type" value="Genomic_DNA"/>
</dbReference>
<dbReference type="KEGG" id="gtt:GUITHDRAFT_69206"/>
<proteinExistence type="predicted"/>
<name>L1JIA7_GUITC</name>
<dbReference type="Pfam" id="PF00481">
    <property type="entry name" value="PP2C"/>
    <property type="match status" value="1"/>
</dbReference>
<keyword evidence="2" id="KW-0812">Transmembrane</keyword>
<reference evidence="4 6" key="1">
    <citation type="journal article" date="2012" name="Nature">
        <title>Algal genomes reveal evolutionary mosaicism and the fate of nucleomorphs.</title>
        <authorList>
            <consortium name="DOE Joint Genome Institute"/>
            <person name="Curtis B.A."/>
            <person name="Tanifuji G."/>
            <person name="Burki F."/>
            <person name="Gruber A."/>
            <person name="Irimia M."/>
            <person name="Maruyama S."/>
            <person name="Arias M.C."/>
            <person name="Ball S.G."/>
            <person name="Gile G.H."/>
            <person name="Hirakawa Y."/>
            <person name="Hopkins J.F."/>
            <person name="Kuo A."/>
            <person name="Rensing S.A."/>
            <person name="Schmutz J."/>
            <person name="Symeonidi A."/>
            <person name="Elias M."/>
            <person name="Eveleigh R.J."/>
            <person name="Herman E.K."/>
            <person name="Klute M.J."/>
            <person name="Nakayama T."/>
            <person name="Obornik M."/>
            <person name="Reyes-Prieto A."/>
            <person name="Armbrust E.V."/>
            <person name="Aves S.J."/>
            <person name="Beiko R.G."/>
            <person name="Coutinho P."/>
            <person name="Dacks J.B."/>
            <person name="Durnford D.G."/>
            <person name="Fast N.M."/>
            <person name="Green B.R."/>
            <person name="Grisdale C.J."/>
            <person name="Hempel F."/>
            <person name="Henrissat B."/>
            <person name="Hoppner M.P."/>
            <person name="Ishida K."/>
            <person name="Kim E."/>
            <person name="Koreny L."/>
            <person name="Kroth P.G."/>
            <person name="Liu Y."/>
            <person name="Malik S.B."/>
            <person name="Maier U.G."/>
            <person name="McRose D."/>
            <person name="Mock T."/>
            <person name="Neilson J.A."/>
            <person name="Onodera N.T."/>
            <person name="Poole A.M."/>
            <person name="Pritham E.J."/>
            <person name="Richards T.A."/>
            <person name="Rocap G."/>
            <person name="Roy S.W."/>
            <person name="Sarai C."/>
            <person name="Schaack S."/>
            <person name="Shirato S."/>
            <person name="Slamovits C.H."/>
            <person name="Spencer D.F."/>
            <person name="Suzuki S."/>
            <person name="Worden A.Z."/>
            <person name="Zauner S."/>
            <person name="Barry K."/>
            <person name="Bell C."/>
            <person name="Bharti A.K."/>
            <person name="Crow J.A."/>
            <person name="Grimwood J."/>
            <person name="Kramer R."/>
            <person name="Lindquist E."/>
            <person name="Lucas S."/>
            <person name="Salamov A."/>
            <person name="McFadden G.I."/>
            <person name="Lane C.E."/>
            <person name="Keeling P.J."/>
            <person name="Gray M.W."/>
            <person name="Grigoriev I.V."/>
            <person name="Archibald J.M."/>
        </authorList>
    </citation>
    <scope>NUCLEOTIDE SEQUENCE</scope>
    <source>
        <strain evidence="4 6">CCMP2712</strain>
    </source>
</reference>
<gene>
    <name evidence="4" type="ORF">GUITHDRAFT_69206</name>
</gene>
<organism evidence="4">
    <name type="scientific">Guillardia theta (strain CCMP2712)</name>
    <name type="common">Cryptophyte</name>
    <dbReference type="NCBI Taxonomy" id="905079"/>
    <lineage>
        <taxon>Eukaryota</taxon>
        <taxon>Cryptophyceae</taxon>
        <taxon>Pyrenomonadales</taxon>
        <taxon>Geminigeraceae</taxon>
        <taxon>Guillardia</taxon>
    </lineage>
</organism>
<dbReference type="InterPro" id="IPR015655">
    <property type="entry name" value="PP2C"/>
</dbReference>
<dbReference type="GO" id="GO:0004722">
    <property type="term" value="F:protein serine/threonine phosphatase activity"/>
    <property type="evidence" value="ECO:0007669"/>
    <property type="project" value="InterPro"/>
</dbReference>
<protein>
    <recommendedName>
        <fullName evidence="3">PPM-type phosphatase domain-containing protein</fullName>
    </recommendedName>
</protein>
<evidence type="ECO:0000313" key="4">
    <source>
        <dbReference type="EMBL" id="EKX47810.1"/>
    </source>
</evidence>
<dbReference type="Proteomes" id="UP000011087">
    <property type="component" value="Unassembled WGS sequence"/>
</dbReference>
<feature type="transmembrane region" description="Helical" evidence="2">
    <location>
        <begin position="243"/>
        <end position="263"/>
    </location>
</feature>
<dbReference type="eggNOG" id="KOG0698">
    <property type="taxonomic scope" value="Eukaryota"/>
</dbReference>
<keyword evidence="2" id="KW-0472">Membrane</keyword>
<dbReference type="EnsemblProtists" id="EKX47810">
    <property type="protein sequence ID" value="EKX47810"/>
    <property type="gene ID" value="GUITHDRAFT_69206"/>
</dbReference>
<dbReference type="InterPro" id="IPR001932">
    <property type="entry name" value="PPM-type_phosphatase-like_dom"/>
</dbReference>
<dbReference type="OMA" id="PCCAMER"/>
<dbReference type="PROSITE" id="PS51746">
    <property type="entry name" value="PPM_2"/>
    <property type="match status" value="1"/>
</dbReference>
<evidence type="ECO:0000313" key="5">
    <source>
        <dbReference type="EnsemblProtists" id="EKX47810"/>
    </source>
</evidence>
<evidence type="ECO:0000313" key="6">
    <source>
        <dbReference type="Proteomes" id="UP000011087"/>
    </source>
</evidence>